<feature type="region of interest" description="Disordered" evidence="1">
    <location>
        <begin position="80"/>
        <end position="103"/>
    </location>
</feature>
<organism evidence="2 3">
    <name type="scientific">Pseudomonas lundensis</name>
    <dbReference type="NCBI Taxonomy" id="86185"/>
    <lineage>
        <taxon>Bacteria</taxon>
        <taxon>Pseudomonadati</taxon>
        <taxon>Pseudomonadota</taxon>
        <taxon>Gammaproteobacteria</taxon>
        <taxon>Pseudomonadales</taxon>
        <taxon>Pseudomonadaceae</taxon>
        <taxon>Pseudomonas</taxon>
    </lineage>
</organism>
<protein>
    <submittedName>
        <fullName evidence="2">Type III secretion protein LcrG</fullName>
    </submittedName>
</protein>
<dbReference type="EMBL" id="OBKZ01000045">
    <property type="protein sequence ID" value="SOB54267.1"/>
    <property type="molecule type" value="Genomic_DNA"/>
</dbReference>
<reference evidence="2 3" key="1">
    <citation type="submission" date="2017-08" db="EMBL/GenBank/DDBJ databases">
        <authorList>
            <person name="Chaillou S."/>
        </authorList>
    </citation>
    <scope>NUCLEOTIDE SEQUENCE [LARGE SCALE GENOMIC DNA]</scope>
    <source>
        <strain evidence="2 3">MFPA15A1205</strain>
    </source>
</reference>
<evidence type="ECO:0000256" key="1">
    <source>
        <dbReference type="SAM" id="MobiDB-lite"/>
    </source>
</evidence>
<proteinExistence type="predicted"/>
<gene>
    <name evidence="2" type="ORF">PLUA15_50140</name>
</gene>
<dbReference type="InterPro" id="IPR009863">
    <property type="entry name" value="T3SS_LcrG_PcrG"/>
</dbReference>
<dbReference type="Pfam" id="PF07216">
    <property type="entry name" value="LcrG"/>
    <property type="match status" value="1"/>
</dbReference>
<evidence type="ECO:0000313" key="2">
    <source>
        <dbReference type="EMBL" id="SOB54267.1"/>
    </source>
</evidence>
<comment type="caution">
    <text evidence="2">The sequence shown here is derived from an EMBL/GenBank/DDBJ whole genome shotgun (WGS) entry which is preliminary data.</text>
</comment>
<accession>A0AAX2HCY6</accession>
<dbReference type="AlphaFoldDB" id="A0AAX2HCY6"/>
<dbReference type="NCBIfam" id="TIGR02573">
    <property type="entry name" value="LcrG_PcrG"/>
    <property type="match status" value="1"/>
</dbReference>
<name>A0AAX2HCY6_9PSED</name>
<evidence type="ECO:0000313" key="3">
    <source>
        <dbReference type="Proteomes" id="UP000219564"/>
    </source>
</evidence>
<dbReference type="Proteomes" id="UP000219564">
    <property type="component" value="Unassembled WGS sequence"/>
</dbReference>
<sequence length="103" mass="11638">MRAIPTIERMNKDPAPLATTVQAARLAIENNAQRGRLLSEMWEGLGLSPEVRDRVFRPGHDRLIQAAEQELLKEVERMRAAQRPAAQAGSRVRRPARMRGLMV</sequence>